<dbReference type="RefSeq" id="WP_343913138.1">
    <property type="nucleotide sequence ID" value="NZ_BAAAGE010000003.1"/>
</dbReference>
<sequence>MAIKKIDRTKSYNMYRSNLKSGDRVLIFPIINRNFTKTELITEIKLDDSIIRLLIINGSEIQKLSPKWIDIFQNFVMRNGLDKNTNITTINREAHYLITLDPVPNEIHIGRDIELAIRLVLYPPTQIGNAINYIIDGGAGAGLIEPWRIDNFDTNHNLSQKSLEKIVSTFYLLKQIDSKNHVFLEKVLEIMKINNIYFQVGLLWNFIEGFWGQNNQNKSLHNSFKIMLTFPNGYPPDYSRKKVKEIREKIENHNNSFGKDKITSIRNFLLHGDYISAKTISEKQINIINEQRNYLYHLIIDCLINTF</sequence>
<dbReference type="Proteomes" id="UP001501758">
    <property type="component" value="Unassembled WGS sequence"/>
</dbReference>
<evidence type="ECO:0008006" key="3">
    <source>
        <dbReference type="Google" id="ProtNLM"/>
    </source>
</evidence>
<evidence type="ECO:0000313" key="1">
    <source>
        <dbReference type="EMBL" id="GAA0725191.1"/>
    </source>
</evidence>
<keyword evidence="2" id="KW-1185">Reference proteome</keyword>
<gene>
    <name evidence="1" type="ORF">GCM10009430_30460</name>
</gene>
<evidence type="ECO:0000313" key="2">
    <source>
        <dbReference type="Proteomes" id="UP001501758"/>
    </source>
</evidence>
<comment type="caution">
    <text evidence="1">The sequence shown here is derived from an EMBL/GenBank/DDBJ whole genome shotgun (WGS) entry which is preliminary data.</text>
</comment>
<proteinExistence type="predicted"/>
<protein>
    <recommendedName>
        <fullName evidence="3">Apea-like HEPN domain-containing protein</fullName>
    </recommendedName>
</protein>
<organism evidence="1 2">
    <name type="scientific">Aquimarina litoralis</name>
    <dbReference type="NCBI Taxonomy" id="584605"/>
    <lineage>
        <taxon>Bacteria</taxon>
        <taxon>Pseudomonadati</taxon>
        <taxon>Bacteroidota</taxon>
        <taxon>Flavobacteriia</taxon>
        <taxon>Flavobacteriales</taxon>
        <taxon>Flavobacteriaceae</taxon>
        <taxon>Aquimarina</taxon>
    </lineage>
</organism>
<accession>A0ABN1J0W2</accession>
<name>A0ABN1J0W2_9FLAO</name>
<dbReference type="EMBL" id="BAAAGE010000003">
    <property type="protein sequence ID" value="GAA0725191.1"/>
    <property type="molecule type" value="Genomic_DNA"/>
</dbReference>
<reference evidence="1 2" key="1">
    <citation type="journal article" date="2019" name="Int. J. Syst. Evol. Microbiol.">
        <title>The Global Catalogue of Microorganisms (GCM) 10K type strain sequencing project: providing services to taxonomists for standard genome sequencing and annotation.</title>
        <authorList>
            <consortium name="The Broad Institute Genomics Platform"/>
            <consortium name="The Broad Institute Genome Sequencing Center for Infectious Disease"/>
            <person name="Wu L."/>
            <person name="Ma J."/>
        </authorList>
    </citation>
    <scope>NUCLEOTIDE SEQUENCE [LARGE SCALE GENOMIC DNA]</scope>
    <source>
        <strain evidence="1 2">JCM 15974</strain>
    </source>
</reference>